<dbReference type="EMBL" id="JANPWB010000013">
    <property type="protein sequence ID" value="KAJ1104916.1"/>
    <property type="molecule type" value="Genomic_DNA"/>
</dbReference>
<evidence type="ECO:0000313" key="2">
    <source>
        <dbReference type="EMBL" id="KAJ1104916.1"/>
    </source>
</evidence>
<reference evidence="2" key="1">
    <citation type="journal article" date="2022" name="bioRxiv">
        <title>Sequencing and chromosome-scale assembly of the giantPleurodeles waltlgenome.</title>
        <authorList>
            <person name="Brown T."/>
            <person name="Elewa A."/>
            <person name="Iarovenko S."/>
            <person name="Subramanian E."/>
            <person name="Araus A.J."/>
            <person name="Petzold A."/>
            <person name="Susuki M."/>
            <person name="Suzuki K.-i.T."/>
            <person name="Hayashi T."/>
            <person name="Toyoda A."/>
            <person name="Oliveira C."/>
            <person name="Osipova E."/>
            <person name="Leigh N.D."/>
            <person name="Simon A."/>
            <person name="Yun M.H."/>
        </authorList>
    </citation>
    <scope>NUCLEOTIDE SEQUENCE</scope>
    <source>
        <strain evidence="2">20211129_DDA</strain>
        <tissue evidence="2">Liver</tissue>
    </source>
</reference>
<name>A0AAV7MMA9_PLEWA</name>
<organism evidence="2 3">
    <name type="scientific">Pleurodeles waltl</name>
    <name type="common">Iberian ribbed newt</name>
    <dbReference type="NCBI Taxonomy" id="8319"/>
    <lineage>
        <taxon>Eukaryota</taxon>
        <taxon>Metazoa</taxon>
        <taxon>Chordata</taxon>
        <taxon>Craniata</taxon>
        <taxon>Vertebrata</taxon>
        <taxon>Euteleostomi</taxon>
        <taxon>Amphibia</taxon>
        <taxon>Batrachia</taxon>
        <taxon>Caudata</taxon>
        <taxon>Salamandroidea</taxon>
        <taxon>Salamandridae</taxon>
        <taxon>Pleurodelinae</taxon>
        <taxon>Pleurodeles</taxon>
    </lineage>
</organism>
<keyword evidence="3" id="KW-1185">Reference proteome</keyword>
<sequence length="146" mass="15542">MCRPAALNLETRPLRGSGEASGRRLRHWGRAVLELRRVRRGSARIPLRGNPGSASTSKVPGKVSQEPGSAVTRALSANFEAASKPVGIAGAGTSLCEEDKSPPLLQSSVNFLQVEGLGLRVEERDRAVCGNQGKPKGKTLDQVNYL</sequence>
<feature type="region of interest" description="Disordered" evidence="1">
    <location>
        <begin position="1"/>
        <end position="23"/>
    </location>
</feature>
<dbReference type="Proteomes" id="UP001066276">
    <property type="component" value="Chromosome 9"/>
</dbReference>
<gene>
    <name evidence="2" type="ORF">NDU88_002324</name>
</gene>
<evidence type="ECO:0000256" key="1">
    <source>
        <dbReference type="SAM" id="MobiDB-lite"/>
    </source>
</evidence>
<dbReference type="AlphaFoldDB" id="A0AAV7MMA9"/>
<accession>A0AAV7MMA9</accession>
<evidence type="ECO:0000313" key="3">
    <source>
        <dbReference type="Proteomes" id="UP001066276"/>
    </source>
</evidence>
<comment type="caution">
    <text evidence="2">The sequence shown here is derived from an EMBL/GenBank/DDBJ whole genome shotgun (WGS) entry which is preliminary data.</text>
</comment>
<feature type="region of interest" description="Disordered" evidence="1">
    <location>
        <begin position="43"/>
        <end position="68"/>
    </location>
</feature>
<proteinExistence type="predicted"/>
<protein>
    <submittedName>
        <fullName evidence="2">Uncharacterized protein</fullName>
    </submittedName>
</protein>